<dbReference type="PROSITE" id="PS50089">
    <property type="entry name" value="ZF_RING_2"/>
    <property type="match status" value="1"/>
</dbReference>
<evidence type="ECO:0000256" key="3">
    <source>
        <dbReference type="PROSITE-ProRule" id="PRU00175"/>
    </source>
</evidence>
<dbReference type="SMART" id="SM00184">
    <property type="entry name" value="RING"/>
    <property type="match status" value="1"/>
</dbReference>
<accession>A0A9J6F8Y4</accession>
<proteinExistence type="predicted"/>
<evidence type="ECO:0000256" key="1">
    <source>
        <dbReference type="ARBA" id="ARBA00022771"/>
    </source>
</evidence>
<reference evidence="5 6" key="1">
    <citation type="journal article" date="2020" name="Cell">
        <title>Large-Scale Comparative Analyses of Tick Genomes Elucidate Their Genetic Diversity and Vector Capacities.</title>
        <authorList>
            <consortium name="Tick Genome and Microbiome Consortium (TIGMIC)"/>
            <person name="Jia N."/>
            <person name="Wang J."/>
            <person name="Shi W."/>
            <person name="Du L."/>
            <person name="Sun Y."/>
            <person name="Zhan W."/>
            <person name="Jiang J.F."/>
            <person name="Wang Q."/>
            <person name="Zhang B."/>
            <person name="Ji P."/>
            <person name="Bell-Sakyi L."/>
            <person name="Cui X.M."/>
            <person name="Yuan T.T."/>
            <person name="Jiang B.G."/>
            <person name="Yang W.F."/>
            <person name="Lam T.T."/>
            <person name="Chang Q.C."/>
            <person name="Ding S.J."/>
            <person name="Wang X.J."/>
            <person name="Zhu J.G."/>
            <person name="Ruan X.D."/>
            <person name="Zhao L."/>
            <person name="Wei J.T."/>
            <person name="Ye R.Z."/>
            <person name="Que T.C."/>
            <person name="Du C.H."/>
            <person name="Zhou Y.H."/>
            <person name="Cheng J.X."/>
            <person name="Dai P.F."/>
            <person name="Guo W.B."/>
            <person name="Han X.H."/>
            <person name="Huang E.J."/>
            <person name="Li L.F."/>
            <person name="Wei W."/>
            <person name="Gao Y.C."/>
            <person name="Liu J.Z."/>
            <person name="Shao H.Z."/>
            <person name="Wang X."/>
            <person name="Wang C.C."/>
            <person name="Yang T.C."/>
            <person name="Huo Q.B."/>
            <person name="Li W."/>
            <person name="Chen H.Y."/>
            <person name="Chen S.E."/>
            <person name="Zhou L.G."/>
            <person name="Ni X.B."/>
            <person name="Tian J.H."/>
            <person name="Sheng Y."/>
            <person name="Liu T."/>
            <person name="Pan Y.S."/>
            <person name="Xia L.Y."/>
            <person name="Li J."/>
            <person name="Zhao F."/>
            <person name="Cao W.C."/>
        </authorList>
    </citation>
    <scope>NUCLEOTIDE SEQUENCE [LARGE SCALE GENOMIC DNA]</scope>
    <source>
        <strain evidence="5">HaeL-2018</strain>
    </source>
</reference>
<keyword evidence="1 3" id="KW-0863">Zinc-finger</keyword>
<dbReference type="AlphaFoldDB" id="A0A9J6F8Y4"/>
<evidence type="ECO:0000313" key="5">
    <source>
        <dbReference type="EMBL" id="KAH9362686.1"/>
    </source>
</evidence>
<dbReference type="PANTHER" id="PTHR46171:SF3">
    <property type="entry name" value="GH10160P"/>
    <property type="match status" value="1"/>
</dbReference>
<dbReference type="InterPro" id="IPR001841">
    <property type="entry name" value="Znf_RING"/>
</dbReference>
<dbReference type="PANTHER" id="PTHR46171">
    <property type="entry name" value="GH10160P"/>
    <property type="match status" value="1"/>
</dbReference>
<organism evidence="5 6">
    <name type="scientific">Haemaphysalis longicornis</name>
    <name type="common">Bush tick</name>
    <dbReference type="NCBI Taxonomy" id="44386"/>
    <lineage>
        <taxon>Eukaryota</taxon>
        <taxon>Metazoa</taxon>
        <taxon>Ecdysozoa</taxon>
        <taxon>Arthropoda</taxon>
        <taxon>Chelicerata</taxon>
        <taxon>Arachnida</taxon>
        <taxon>Acari</taxon>
        <taxon>Parasitiformes</taxon>
        <taxon>Ixodida</taxon>
        <taxon>Ixodoidea</taxon>
        <taxon>Ixodidae</taxon>
        <taxon>Haemaphysalinae</taxon>
        <taxon>Haemaphysalis</taxon>
    </lineage>
</organism>
<dbReference type="Proteomes" id="UP000821853">
    <property type="component" value="Chromosome 1"/>
</dbReference>
<dbReference type="VEuPathDB" id="VectorBase:HLOH_051657"/>
<dbReference type="Gene3D" id="3.30.40.10">
    <property type="entry name" value="Zinc/RING finger domain, C3HC4 (zinc finger)"/>
    <property type="match status" value="1"/>
</dbReference>
<comment type="caution">
    <text evidence="5">The sequence shown here is derived from an EMBL/GenBank/DDBJ whole genome shotgun (WGS) entry which is preliminary data.</text>
</comment>
<dbReference type="SUPFAM" id="SSF57850">
    <property type="entry name" value="RING/U-box"/>
    <property type="match status" value="1"/>
</dbReference>
<protein>
    <recommendedName>
        <fullName evidence="4">RING-type domain-containing protein</fullName>
    </recommendedName>
</protein>
<dbReference type="GO" id="GO:0016567">
    <property type="term" value="P:protein ubiquitination"/>
    <property type="evidence" value="ECO:0007669"/>
    <property type="project" value="TreeGrafter"/>
</dbReference>
<keyword evidence="2" id="KW-0862">Zinc</keyword>
<sequence>MQGGVPRFQVEDLVTYKFKPESRDEAVCAVCQDKFESDELVRVLHCGHEFHASCVDQWLEAHHSCPLCRKDATGVGPSSAAY</sequence>
<dbReference type="GO" id="GO:0061630">
    <property type="term" value="F:ubiquitin protein ligase activity"/>
    <property type="evidence" value="ECO:0007669"/>
    <property type="project" value="TreeGrafter"/>
</dbReference>
<evidence type="ECO:0000256" key="2">
    <source>
        <dbReference type="ARBA" id="ARBA00022833"/>
    </source>
</evidence>
<keyword evidence="6" id="KW-1185">Reference proteome</keyword>
<dbReference type="Pfam" id="PF13639">
    <property type="entry name" value="zf-RING_2"/>
    <property type="match status" value="1"/>
</dbReference>
<feature type="domain" description="RING-type" evidence="4">
    <location>
        <begin position="28"/>
        <end position="69"/>
    </location>
</feature>
<dbReference type="EMBL" id="JABSTR010000001">
    <property type="protein sequence ID" value="KAH9362686.1"/>
    <property type="molecule type" value="Genomic_DNA"/>
</dbReference>
<dbReference type="GO" id="GO:0008270">
    <property type="term" value="F:zinc ion binding"/>
    <property type="evidence" value="ECO:0007669"/>
    <property type="project" value="UniProtKB-KW"/>
</dbReference>
<evidence type="ECO:0000313" key="6">
    <source>
        <dbReference type="Proteomes" id="UP000821853"/>
    </source>
</evidence>
<dbReference type="InterPro" id="IPR013083">
    <property type="entry name" value="Znf_RING/FYVE/PHD"/>
</dbReference>
<dbReference type="CDD" id="cd16454">
    <property type="entry name" value="RING-H2_PA-TM-RING"/>
    <property type="match status" value="1"/>
</dbReference>
<dbReference type="OMA" id="QWLEAHH"/>
<dbReference type="OrthoDB" id="1714475at2759"/>
<evidence type="ECO:0000259" key="4">
    <source>
        <dbReference type="PROSITE" id="PS50089"/>
    </source>
</evidence>
<keyword evidence="1 3" id="KW-0479">Metal-binding</keyword>
<name>A0A9J6F8Y4_HAELO</name>
<gene>
    <name evidence="5" type="ORF">HPB48_001217</name>
</gene>